<dbReference type="EMBL" id="KN839105">
    <property type="protein sequence ID" value="KIJ90815.1"/>
    <property type="molecule type" value="Genomic_DNA"/>
</dbReference>
<reference evidence="2 3" key="1">
    <citation type="submission" date="2014-04" db="EMBL/GenBank/DDBJ databases">
        <authorList>
            <consortium name="DOE Joint Genome Institute"/>
            <person name="Kuo A."/>
            <person name="Kohler A."/>
            <person name="Nagy L.G."/>
            <person name="Floudas D."/>
            <person name="Copeland A."/>
            <person name="Barry K.W."/>
            <person name="Cichocki N."/>
            <person name="Veneault-Fourrey C."/>
            <person name="LaButti K."/>
            <person name="Lindquist E.A."/>
            <person name="Lipzen A."/>
            <person name="Lundell T."/>
            <person name="Morin E."/>
            <person name="Murat C."/>
            <person name="Sun H."/>
            <person name="Tunlid A."/>
            <person name="Henrissat B."/>
            <person name="Grigoriev I.V."/>
            <person name="Hibbett D.S."/>
            <person name="Martin F."/>
            <person name="Nordberg H.P."/>
            <person name="Cantor M.N."/>
            <person name="Hua S.X."/>
        </authorList>
    </citation>
    <scope>NUCLEOTIDE SEQUENCE [LARGE SCALE GENOMIC DNA]</scope>
    <source>
        <strain evidence="2 3">LaAM-08-1</strain>
    </source>
</reference>
<dbReference type="STRING" id="1095629.A0A0C9WM29"/>
<protein>
    <submittedName>
        <fullName evidence="2">Uncharacterized protein</fullName>
    </submittedName>
</protein>
<evidence type="ECO:0000313" key="3">
    <source>
        <dbReference type="Proteomes" id="UP000054477"/>
    </source>
</evidence>
<dbReference type="OrthoDB" id="2669721at2759"/>
<evidence type="ECO:0000256" key="1">
    <source>
        <dbReference type="SAM" id="Phobius"/>
    </source>
</evidence>
<feature type="transmembrane region" description="Helical" evidence="1">
    <location>
        <begin position="79"/>
        <end position="101"/>
    </location>
</feature>
<proteinExistence type="predicted"/>
<reference evidence="3" key="2">
    <citation type="submission" date="2015-01" db="EMBL/GenBank/DDBJ databases">
        <title>Evolutionary Origins and Diversification of the Mycorrhizal Mutualists.</title>
        <authorList>
            <consortium name="DOE Joint Genome Institute"/>
            <consortium name="Mycorrhizal Genomics Consortium"/>
            <person name="Kohler A."/>
            <person name="Kuo A."/>
            <person name="Nagy L.G."/>
            <person name="Floudas D."/>
            <person name="Copeland A."/>
            <person name="Barry K.W."/>
            <person name="Cichocki N."/>
            <person name="Veneault-Fourrey C."/>
            <person name="LaButti K."/>
            <person name="Lindquist E.A."/>
            <person name="Lipzen A."/>
            <person name="Lundell T."/>
            <person name="Morin E."/>
            <person name="Murat C."/>
            <person name="Riley R."/>
            <person name="Ohm R."/>
            <person name="Sun H."/>
            <person name="Tunlid A."/>
            <person name="Henrissat B."/>
            <person name="Grigoriev I.V."/>
            <person name="Hibbett D.S."/>
            <person name="Martin F."/>
        </authorList>
    </citation>
    <scope>NUCLEOTIDE SEQUENCE [LARGE SCALE GENOMIC DNA]</scope>
    <source>
        <strain evidence="3">LaAM-08-1</strain>
    </source>
</reference>
<dbReference type="HOGENOM" id="CLU_153595_0_0_1"/>
<keyword evidence="1" id="KW-0472">Membrane</keyword>
<gene>
    <name evidence="2" type="ORF">K443DRAFT_14924</name>
</gene>
<organism evidence="2 3">
    <name type="scientific">Laccaria amethystina LaAM-08-1</name>
    <dbReference type="NCBI Taxonomy" id="1095629"/>
    <lineage>
        <taxon>Eukaryota</taxon>
        <taxon>Fungi</taxon>
        <taxon>Dikarya</taxon>
        <taxon>Basidiomycota</taxon>
        <taxon>Agaricomycotina</taxon>
        <taxon>Agaricomycetes</taxon>
        <taxon>Agaricomycetidae</taxon>
        <taxon>Agaricales</taxon>
        <taxon>Agaricineae</taxon>
        <taxon>Hydnangiaceae</taxon>
        <taxon>Laccaria</taxon>
    </lineage>
</organism>
<name>A0A0C9WM29_9AGAR</name>
<dbReference type="AlphaFoldDB" id="A0A0C9WM29"/>
<keyword evidence="1" id="KW-0812">Transmembrane</keyword>
<evidence type="ECO:0000313" key="2">
    <source>
        <dbReference type="EMBL" id="KIJ90815.1"/>
    </source>
</evidence>
<keyword evidence="1" id="KW-1133">Transmembrane helix</keyword>
<keyword evidence="3" id="KW-1185">Reference proteome</keyword>
<sequence>MHLSTFNISDLFLPLCRGLFDHDRLDPPSNWPWAVLQEEIWESHGMAVSAATPYLPGSFDRPPCNIAEKINSGYKAWEWLLYLYGLAPALLFGVLPEPYYLHFCKLV</sequence>
<accession>A0A0C9WM29</accession>
<dbReference type="Proteomes" id="UP000054477">
    <property type="component" value="Unassembled WGS sequence"/>
</dbReference>